<dbReference type="InterPro" id="IPR032823">
    <property type="entry name" value="BCA_ABC_TP_C"/>
</dbReference>
<comment type="caution">
    <text evidence="5">The sequence shown here is derived from an EMBL/GenBank/DDBJ whole genome shotgun (WGS) entry which is preliminary data.</text>
</comment>
<dbReference type="PANTHER" id="PTHR45772">
    <property type="entry name" value="CONSERVED COMPONENT OF ABC TRANSPORTER FOR NATURAL AMINO ACIDS-RELATED"/>
    <property type="match status" value="1"/>
</dbReference>
<accession>A0ABU0CNZ8</accession>
<keyword evidence="1" id="KW-0813">Transport</keyword>
<dbReference type="Pfam" id="PF12399">
    <property type="entry name" value="BCA_ABC_TP_C"/>
    <property type="match status" value="1"/>
</dbReference>
<proteinExistence type="predicted"/>
<evidence type="ECO:0000313" key="5">
    <source>
        <dbReference type="EMBL" id="MDQ0338141.1"/>
    </source>
</evidence>
<evidence type="ECO:0000259" key="4">
    <source>
        <dbReference type="PROSITE" id="PS50893"/>
    </source>
</evidence>
<dbReference type="GO" id="GO:0005524">
    <property type="term" value="F:ATP binding"/>
    <property type="evidence" value="ECO:0007669"/>
    <property type="project" value="UniProtKB-KW"/>
</dbReference>
<gene>
    <name evidence="5" type="ORF">J2S00_000924</name>
</gene>
<reference evidence="5 6" key="1">
    <citation type="submission" date="2023-07" db="EMBL/GenBank/DDBJ databases">
        <title>Genomic Encyclopedia of Type Strains, Phase IV (KMG-IV): sequencing the most valuable type-strain genomes for metagenomic binning, comparative biology and taxonomic classification.</title>
        <authorList>
            <person name="Goeker M."/>
        </authorList>
    </citation>
    <scope>NUCLEOTIDE SEQUENCE [LARGE SCALE GENOMIC DNA]</scope>
    <source>
        <strain evidence="5 6">DSM 17740</strain>
    </source>
</reference>
<dbReference type="Gene3D" id="3.40.50.300">
    <property type="entry name" value="P-loop containing nucleotide triphosphate hydrolases"/>
    <property type="match status" value="1"/>
</dbReference>
<dbReference type="SMART" id="SM00382">
    <property type="entry name" value="AAA"/>
    <property type="match status" value="1"/>
</dbReference>
<dbReference type="InterPro" id="IPR003439">
    <property type="entry name" value="ABC_transporter-like_ATP-bd"/>
</dbReference>
<sequence length="238" mass="25703">MIKVEKLTKQFGGLKAVSDVSFEVKEGQILGLIGPNGAGKTTCFNMIAGALPPSSGTVFFKGQEITGLKPNKICHLGIARTFQIVKPLKKLTVKENILVGALSKSKDIKEARKKAEEVIQLTEIEDITDLKASDLSIGNLKRLEMARALATSPEVLLLDEPLGGLTTKEVENAVKMTRKINQSGVTIIIIEHIMKALMSMADYIVVLQNGIKISEGTPKEVSADPEVIKAYLGEDAYA</sequence>
<dbReference type="InterPro" id="IPR027417">
    <property type="entry name" value="P-loop_NTPase"/>
</dbReference>
<organism evidence="5 6">
    <name type="scientific">Caldalkalibacillus uzonensis</name>
    <dbReference type="NCBI Taxonomy" id="353224"/>
    <lineage>
        <taxon>Bacteria</taxon>
        <taxon>Bacillati</taxon>
        <taxon>Bacillota</taxon>
        <taxon>Bacilli</taxon>
        <taxon>Bacillales</taxon>
        <taxon>Bacillaceae</taxon>
        <taxon>Caldalkalibacillus</taxon>
    </lineage>
</organism>
<keyword evidence="3 5" id="KW-0067">ATP-binding</keyword>
<protein>
    <submittedName>
        <fullName evidence="5">Branched-chain amino acid transport system ATP-binding protein</fullName>
    </submittedName>
</protein>
<dbReference type="SUPFAM" id="SSF52540">
    <property type="entry name" value="P-loop containing nucleoside triphosphate hydrolases"/>
    <property type="match status" value="1"/>
</dbReference>
<dbReference type="Proteomes" id="UP001232445">
    <property type="component" value="Unassembled WGS sequence"/>
</dbReference>
<dbReference type="PANTHER" id="PTHR45772:SF7">
    <property type="entry name" value="AMINO ACID ABC TRANSPORTER ATP-BINDING PROTEIN"/>
    <property type="match status" value="1"/>
</dbReference>
<keyword evidence="6" id="KW-1185">Reference proteome</keyword>
<evidence type="ECO:0000256" key="3">
    <source>
        <dbReference type="ARBA" id="ARBA00022840"/>
    </source>
</evidence>
<dbReference type="PROSITE" id="PS50893">
    <property type="entry name" value="ABC_TRANSPORTER_2"/>
    <property type="match status" value="1"/>
</dbReference>
<evidence type="ECO:0000313" key="6">
    <source>
        <dbReference type="Proteomes" id="UP001232445"/>
    </source>
</evidence>
<name>A0ABU0CNZ8_9BACI</name>
<dbReference type="InterPro" id="IPR003593">
    <property type="entry name" value="AAA+_ATPase"/>
</dbReference>
<dbReference type="CDD" id="cd03219">
    <property type="entry name" value="ABC_Mj1267_LivG_branched"/>
    <property type="match status" value="1"/>
</dbReference>
<dbReference type="InterPro" id="IPR051120">
    <property type="entry name" value="ABC_AA/LPS_Transport"/>
</dbReference>
<evidence type="ECO:0000256" key="2">
    <source>
        <dbReference type="ARBA" id="ARBA00022741"/>
    </source>
</evidence>
<dbReference type="Pfam" id="PF00005">
    <property type="entry name" value="ABC_tran"/>
    <property type="match status" value="1"/>
</dbReference>
<feature type="domain" description="ABC transporter" evidence="4">
    <location>
        <begin position="2"/>
        <end position="234"/>
    </location>
</feature>
<dbReference type="EMBL" id="JAUSUQ010000002">
    <property type="protein sequence ID" value="MDQ0338141.1"/>
    <property type="molecule type" value="Genomic_DNA"/>
</dbReference>
<evidence type="ECO:0000256" key="1">
    <source>
        <dbReference type="ARBA" id="ARBA00022448"/>
    </source>
</evidence>
<keyword evidence="2" id="KW-0547">Nucleotide-binding</keyword>